<evidence type="ECO:0000256" key="4">
    <source>
        <dbReference type="SAM" id="MobiDB-lite"/>
    </source>
</evidence>
<comment type="similarity">
    <text evidence="1">Belongs to the glycosyltransferase 28 family.</text>
</comment>
<dbReference type="GO" id="GO:0016020">
    <property type="term" value="C:membrane"/>
    <property type="evidence" value="ECO:0007669"/>
    <property type="project" value="GOC"/>
</dbReference>
<dbReference type="Gene3D" id="3.40.50.2000">
    <property type="entry name" value="Glycogen Phosphorylase B"/>
    <property type="match status" value="1"/>
</dbReference>
<evidence type="ECO:0000256" key="2">
    <source>
        <dbReference type="ARBA" id="ARBA00022676"/>
    </source>
</evidence>
<dbReference type="InterPro" id="IPR050519">
    <property type="entry name" value="Glycosyltransf_28_UgtP"/>
</dbReference>
<evidence type="ECO:0000313" key="6">
    <source>
        <dbReference type="EMBL" id="QEC49854.1"/>
    </source>
</evidence>
<protein>
    <submittedName>
        <fullName evidence="6">Glycosyltransferase</fullName>
    </submittedName>
</protein>
<dbReference type="SUPFAM" id="SSF53756">
    <property type="entry name" value="UDP-Glycosyltransferase/glycogen phosphorylase"/>
    <property type="match status" value="1"/>
</dbReference>
<keyword evidence="7" id="KW-1185">Reference proteome</keyword>
<gene>
    <name evidence="6" type="ORF">FSW04_21315</name>
</gene>
<reference evidence="6 7" key="1">
    <citation type="journal article" date="2018" name="J. Microbiol.">
        <title>Baekduia soli gen. nov., sp. nov., a novel bacterium isolated from the soil of Baekdu Mountain and proposal of a novel family name, Baekduiaceae fam. nov.</title>
        <authorList>
            <person name="An D.S."/>
            <person name="Siddiqi M.Z."/>
            <person name="Kim K.H."/>
            <person name="Yu H.S."/>
            <person name="Im W.T."/>
        </authorList>
    </citation>
    <scope>NUCLEOTIDE SEQUENCE [LARGE SCALE GENOMIC DNA]</scope>
    <source>
        <strain evidence="6 7">BR7-21</strain>
    </source>
</reference>
<dbReference type="EMBL" id="CP042430">
    <property type="protein sequence ID" value="QEC49854.1"/>
    <property type="molecule type" value="Genomic_DNA"/>
</dbReference>
<feature type="region of interest" description="Disordered" evidence="4">
    <location>
        <begin position="1"/>
        <end position="26"/>
    </location>
</feature>
<name>A0A5B8UA56_9ACTN</name>
<dbReference type="PANTHER" id="PTHR43025">
    <property type="entry name" value="MONOGALACTOSYLDIACYLGLYCEROL SYNTHASE"/>
    <property type="match status" value="1"/>
</dbReference>
<dbReference type="PANTHER" id="PTHR43025:SF3">
    <property type="entry name" value="MONOGALACTOSYLDIACYLGLYCEROL SYNTHASE 1, CHLOROPLASTIC"/>
    <property type="match status" value="1"/>
</dbReference>
<sequence>MAPSDHCWESRTPSHSSCRRARSRSSKPMAKRVWSAVVAGSEAMGGAEHRPRGLGSRHVRVLIFSSDIGEGHELPARVVCDGILARRPDAEVLVLDTMRAAGPVATLVVRRGAEVVLGRLGWLFDLQYWLIARFAPTRALMRRLCALIALPGLLRTVAAFAPDVIVCTYPGANELLSDARRRGRLAVPVVSAITDLAALQYWAHAGCDLHLVVHPESAAEIRAIAGAAARVVAVRGLTSPGFEAPVDPAGARAALGLDGGAPVVLVSGGGWGIGDLEGAVRAALAADPAAQVVALCGHNAPARTALQAAFAREPRVRVSGFTDRMDRHLAAADVLVHSTAGLTALEAMVCGARVISYGWGRGHVRLNNEAYARFGLADVVEGPAGLSAAIARALLRPRSPDVGYARRPAAADEILDLAGA</sequence>
<dbReference type="AlphaFoldDB" id="A0A5B8UA56"/>
<dbReference type="KEGG" id="bsol:FSW04_21315"/>
<dbReference type="Pfam" id="PF06925">
    <property type="entry name" value="MGDG_synth"/>
    <property type="match status" value="1"/>
</dbReference>
<dbReference type="Pfam" id="PF13692">
    <property type="entry name" value="Glyco_trans_1_4"/>
    <property type="match status" value="1"/>
</dbReference>
<organism evidence="6 7">
    <name type="scientific">Baekduia soli</name>
    <dbReference type="NCBI Taxonomy" id="496014"/>
    <lineage>
        <taxon>Bacteria</taxon>
        <taxon>Bacillati</taxon>
        <taxon>Actinomycetota</taxon>
        <taxon>Thermoleophilia</taxon>
        <taxon>Solirubrobacterales</taxon>
        <taxon>Baekduiaceae</taxon>
        <taxon>Baekduia</taxon>
    </lineage>
</organism>
<evidence type="ECO:0000259" key="5">
    <source>
        <dbReference type="Pfam" id="PF06925"/>
    </source>
</evidence>
<dbReference type="Proteomes" id="UP000321805">
    <property type="component" value="Chromosome"/>
</dbReference>
<keyword evidence="2" id="KW-0328">Glycosyltransferase</keyword>
<proteinExistence type="inferred from homology"/>
<evidence type="ECO:0000256" key="1">
    <source>
        <dbReference type="ARBA" id="ARBA00006962"/>
    </source>
</evidence>
<dbReference type="GO" id="GO:0016758">
    <property type="term" value="F:hexosyltransferase activity"/>
    <property type="evidence" value="ECO:0007669"/>
    <property type="project" value="InterPro"/>
</dbReference>
<keyword evidence="3 6" id="KW-0808">Transferase</keyword>
<evidence type="ECO:0000313" key="7">
    <source>
        <dbReference type="Proteomes" id="UP000321805"/>
    </source>
</evidence>
<dbReference type="OrthoDB" id="9810950at2"/>
<evidence type="ECO:0000256" key="3">
    <source>
        <dbReference type="ARBA" id="ARBA00022679"/>
    </source>
</evidence>
<feature type="domain" description="Diacylglycerol glucosyltransferase N-terminal" evidence="5">
    <location>
        <begin position="89"/>
        <end position="233"/>
    </location>
</feature>
<accession>A0A5B8UA56</accession>
<dbReference type="InterPro" id="IPR009695">
    <property type="entry name" value="Diacylglyc_glucosyltr_N"/>
</dbReference>
<dbReference type="GO" id="GO:0009247">
    <property type="term" value="P:glycolipid biosynthetic process"/>
    <property type="evidence" value="ECO:0007669"/>
    <property type="project" value="InterPro"/>
</dbReference>